<comment type="caution">
    <text evidence="2">The sequence shown here is derived from an EMBL/GenBank/DDBJ whole genome shotgun (WGS) entry which is preliminary data.</text>
</comment>
<keyword evidence="1" id="KW-1133">Transmembrane helix</keyword>
<dbReference type="EMBL" id="VSRR010044915">
    <property type="protein sequence ID" value="MPC77065.1"/>
    <property type="molecule type" value="Genomic_DNA"/>
</dbReference>
<dbReference type="Proteomes" id="UP000324222">
    <property type="component" value="Unassembled WGS sequence"/>
</dbReference>
<proteinExistence type="predicted"/>
<keyword evidence="1" id="KW-0472">Membrane</keyword>
<gene>
    <name evidence="2" type="ORF">E2C01_071508</name>
</gene>
<evidence type="ECO:0000313" key="2">
    <source>
        <dbReference type="EMBL" id="MPC77065.1"/>
    </source>
</evidence>
<accession>A0A5B7I4M3</accession>
<protein>
    <submittedName>
        <fullName evidence="2">Uncharacterized protein</fullName>
    </submittedName>
</protein>
<evidence type="ECO:0000256" key="1">
    <source>
        <dbReference type="SAM" id="Phobius"/>
    </source>
</evidence>
<sequence>MPVEERSPMTGVTLSIAGGVGALIASNLYAATHLCNTATGMDARSPFLPSLSSLQPFPHRTPVP</sequence>
<organism evidence="2 3">
    <name type="scientific">Portunus trituberculatus</name>
    <name type="common">Swimming crab</name>
    <name type="synonym">Neptunus trituberculatus</name>
    <dbReference type="NCBI Taxonomy" id="210409"/>
    <lineage>
        <taxon>Eukaryota</taxon>
        <taxon>Metazoa</taxon>
        <taxon>Ecdysozoa</taxon>
        <taxon>Arthropoda</taxon>
        <taxon>Crustacea</taxon>
        <taxon>Multicrustacea</taxon>
        <taxon>Malacostraca</taxon>
        <taxon>Eumalacostraca</taxon>
        <taxon>Eucarida</taxon>
        <taxon>Decapoda</taxon>
        <taxon>Pleocyemata</taxon>
        <taxon>Brachyura</taxon>
        <taxon>Eubrachyura</taxon>
        <taxon>Portunoidea</taxon>
        <taxon>Portunidae</taxon>
        <taxon>Portuninae</taxon>
        <taxon>Portunus</taxon>
    </lineage>
</organism>
<feature type="transmembrane region" description="Helical" evidence="1">
    <location>
        <begin position="12"/>
        <end position="31"/>
    </location>
</feature>
<reference evidence="2 3" key="1">
    <citation type="submission" date="2019-05" db="EMBL/GenBank/DDBJ databases">
        <title>Another draft genome of Portunus trituberculatus and its Hox gene families provides insights of decapod evolution.</title>
        <authorList>
            <person name="Jeong J.-H."/>
            <person name="Song I."/>
            <person name="Kim S."/>
            <person name="Choi T."/>
            <person name="Kim D."/>
            <person name="Ryu S."/>
            <person name="Kim W."/>
        </authorList>
    </citation>
    <scope>NUCLEOTIDE SEQUENCE [LARGE SCALE GENOMIC DNA]</scope>
    <source>
        <tissue evidence="2">Muscle</tissue>
    </source>
</reference>
<name>A0A5B7I4M3_PORTR</name>
<dbReference type="AlphaFoldDB" id="A0A5B7I4M3"/>
<keyword evidence="1" id="KW-0812">Transmembrane</keyword>
<evidence type="ECO:0000313" key="3">
    <source>
        <dbReference type="Proteomes" id="UP000324222"/>
    </source>
</evidence>
<keyword evidence="3" id="KW-1185">Reference proteome</keyword>